<keyword evidence="4" id="KW-0997">Cell inner membrane</keyword>
<evidence type="ECO:0000256" key="3">
    <source>
        <dbReference type="ARBA" id="ARBA00022475"/>
    </source>
</evidence>
<evidence type="ECO:0000256" key="1">
    <source>
        <dbReference type="ARBA" id="ARBA00004533"/>
    </source>
</evidence>
<comment type="subcellular location">
    <subcellularLocation>
        <location evidence="1">Cell inner membrane</location>
    </subcellularLocation>
</comment>
<keyword evidence="3" id="KW-1003">Cell membrane</keyword>
<evidence type="ECO:0000256" key="2">
    <source>
        <dbReference type="ARBA" id="ARBA00022448"/>
    </source>
</evidence>
<reference evidence="8" key="1">
    <citation type="submission" date="2018-06" db="EMBL/GenBank/DDBJ databases">
        <authorList>
            <person name="Zhirakovskaya E."/>
        </authorList>
    </citation>
    <scope>NUCLEOTIDE SEQUENCE</scope>
</reference>
<gene>
    <name evidence="8" type="ORF">MNBD_GAMMA06-671</name>
</gene>
<evidence type="ECO:0000256" key="7">
    <source>
        <dbReference type="ARBA" id="ARBA00023136"/>
    </source>
</evidence>
<name>A0A3B0WGD2_9ZZZZ</name>
<evidence type="ECO:0000256" key="6">
    <source>
        <dbReference type="ARBA" id="ARBA00022927"/>
    </source>
</evidence>
<keyword evidence="5" id="KW-0812">Transmembrane</keyword>
<dbReference type="InterPro" id="IPR022792">
    <property type="entry name" value="T2SS_protein-GspN"/>
</dbReference>
<proteinExistence type="predicted"/>
<accession>A0A3B0WGD2</accession>
<keyword evidence="7" id="KW-0472">Membrane</keyword>
<organism evidence="8">
    <name type="scientific">hydrothermal vent metagenome</name>
    <dbReference type="NCBI Taxonomy" id="652676"/>
    <lineage>
        <taxon>unclassified sequences</taxon>
        <taxon>metagenomes</taxon>
        <taxon>ecological metagenomes</taxon>
    </lineage>
</organism>
<dbReference type="GO" id="GO:0015627">
    <property type="term" value="C:type II protein secretion system complex"/>
    <property type="evidence" value="ECO:0007669"/>
    <property type="project" value="InterPro"/>
</dbReference>
<keyword evidence="6" id="KW-0653">Protein transport</keyword>
<evidence type="ECO:0008006" key="9">
    <source>
        <dbReference type="Google" id="ProtNLM"/>
    </source>
</evidence>
<dbReference type="GO" id="GO:0015628">
    <property type="term" value="P:protein secretion by the type II secretion system"/>
    <property type="evidence" value="ECO:0007669"/>
    <property type="project" value="InterPro"/>
</dbReference>
<evidence type="ECO:0000313" key="8">
    <source>
        <dbReference type="EMBL" id="VAW51413.1"/>
    </source>
</evidence>
<dbReference type="AlphaFoldDB" id="A0A3B0WGD2"/>
<dbReference type="GO" id="GO:0005886">
    <property type="term" value="C:plasma membrane"/>
    <property type="evidence" value="ECO:0007669"/>
    <property type="project" value="UniProtKB-SubCell"/>
</dbReference>
<dbReference type="EMBL" id="UOFD01000029">
    <property type="protein sequence ID" value="VAW51413.1"/>
    <property type="molecule type" value="Genomic_DNA"/>
</dbReference>
<evidence type="ECO:0000256" key="4">
    <source>
        <dbReference type="ARBA" id="ARBA00022519"/>
    </source>
</evidence>
<keyword evidence="2" id="KW-0813">Transport</keyword>
<protein>
    <recommendedName>
        <fullName evidence="9">General secretion pathway protein N</fullName>
    </recommendedName>
</protein>
<sequence length="252" mass="27312">MKKKYYILTAVISYFVILIATIPAKPVTDIFSDDAVLAIQGVSGTIWNGKAYLISANNMQFKKTNWSFNLWKLLIGKLSIDASTTFLNNKITTELGISFLGTYFANDLSTKIAAKEVAQLANIPLVQLDGMISLNIEHAQWKQGESPLATGEILWSNATVTVADTVPLGNISIVLGESEQELLSAEIKNQGGSININGTAELISEADYAVNIKLLPTATTNDNIKQSLGLFAAKQSNGEYLFKQSGSLDDIM</sequence>
<dbReference type="Pfam" id="PF01203">
    <property type="entry name" value="T2SSN"/>
    <property type="match status" value="1"/>
</dbReference>
<evidence type="ECO:0000256" key="5">
    <source>
        <dbReference type="ARBA" id="ARBA00022692"/>
    </source>
</evidence>